<keyword evidence="6" id="KW-0472">Membrane</keyword>
<dbReference type="PANTHER" id="PTHR10721:SF1">
    <property type="entry name" value="MITOCHONDRIAL IMPORT INNER MEMBRANE TRANSLOCASE SUBUNIT TIM44"/>
    <property type="match status" value="1"/>
</dbReference>
<protein>
    <submittedName>
        <fullName evidence="9">Mitochondrial import inner membrane translocase subunit, putative</fullName>
    </submittedName>
</protein>
<dbReference type="SUPFAM" id="SSF54427">
    <property type="entry name" value="NTF2-like"/>
    <property type="match status" value="1"/>
</dbReference>
<keyword evidence="10" id="KW-1185">Reference proteome</keyword>
<comment type="subcellular location">
    <subcellularLocation>
        <location evidence="1">Mitochondrion inner membrane</location>
    </subcellularLocation>
</comment>
<accession>A0A9W5WUK6</accession>
<comment type="caution">
    <text evidence="9">The sequence shown here is derived from an EMBL/GenBank/DDBJ whole genome shotgun (WGS) entry which is preliminary data.</text>
</comment>
<evidence type="ECO:0000256" key="3">
    <source>
        <dbReference type="ARBA" id="ARBA00022792"/>
    </source>
</evidence>
<dbReference type="EMBL" id="BLIY01000008">
    <property type="protein sequence ID" value="GFE54011.1"/>
    <property type="molecule type" value="Genomic_DNA"/>
</dbReference>
<name>A0A9W5WUK6_BABOV</name>
<dbReference type="InterPro" id="IPR039544">
    <property type="entry name" value="Tim44-like"/>
</dbReference>
<dbReference type="InterPro" id="IPR032710">
    <property type="entry name" value="NTF2-like_dom_sf"/>
</dbReference>
<evidence type="ECO:0000313" key="9">
    <source>
        <dbReference type="EMBL" id="GFE54011.1"/>
    </source>
</evidence>
<reference evidence="9" key="1">
    <citation type="submission" date="2019-12" db="EMBL/GenBank/DDBJ databases">
        <title>Genome sequence of Babesia ovis.</title>
        <authorList>
            <person name="Yamagishi J."/>
            <person name="Sevinc F."/>
            <person name="Xuan X."/>
        </authorList>
    </citation>
    <scope>NUCLEOTIDE SEQUENCE</scope>
    <source>
        <strain evidence="9">Selcuk</strain>
    </source>
</reference>
<feature type="domain" description="Tim44-like" evidence="8">
    <location>
        <begin position="236"/>
        <end position="388"/>
    </location>
</feature>
<keyword evidence="3" id="KW-0999">Mitochondrion inner membrane</keyword>
<sequence>MASNLGRKISVDIFASAAYRTSVARNAFARSLHRNSQPAHSFDALHGSRRFSSDSFMQSVINQVKRDLEKDEKFKEAMKSLEEAKITQKVNRLGEIYSRSKKACNRYVSKVSETSNNSSAVKFVFTSAKSLVCGMNKVAEMLHDENKQANALKAKWKQRVVNQRAQEAEHGEENEVTTMEVGGDESGQSGNTEEYALVLAKESAWERFGSRLRDMPFLTNFFENPVFDQLFGTSTLAKAVKEMKKLDSSFDLPEFIESVEHVVAPHIVQCYLNGDAKSLEVHCGECAFNVLNASIRERHLQKLSLDPNILILKDVELKGGLTMEEGYPWFIFNFKTQQINCLRDSRGNVVAGEIDDIRQVVYSMAVSRHPDLSREGLEYPYMVHEVAIIGNTQCW</sequence>
<dbReference type="Proteomes" id="UP001057455">
    <property type="component" value="Unassembled WGS sequence"/>
</dbReference>
<comment type="similarity">
    <text evidence="2">Belongs to the Tim44 family.</text>
</comment>
<dbReference type="InterPro" id="IPR007379">
    <property type="entry name" value="Tim44-like_dom"/>
</dbReference>
<dbReference type="GO" id="GO:0005743">
    <property type="term" value="C:mitochondrial inner membrane"/>
    <property type="evidence" value="ECO:0007669"/>
    <property type="project" value="UniProtKB-SubCell"/>
</dbReference>
<dbReference type="GO" id="GO:0030150">
    <property type="term" value="P:protein import into mitochondrial matrix"/>
    <property type="evidence" value="ECO:0007669"/>
    <property type="project" value="TreeGrafter"/>
</dbReference>
<evidence type="ECO:0000259" key="8">
    <source>
        <dbReference type="SMART" id="SM00978"/>
    </source>
</evidence>
<dbReference type="OrthoDB" id="10265990at2759"/>
<evidence type="ECO:0000256" key="6">
    <source>
        <dbReference type="ARBA" id="ARBA00023136"/>
    </source>
</evidence>
<evidence type="ECO:0000313" key="10">
    <source>
        <dbReference type="Proteomes" id="UP001057455"/>
    </source>
</evidence>
<feature type="region of interest" description="Disordered" evidence="7">
    <location>
        <begin position="165"/>
        <end position="190"/>
    </location>
</feature>
<keyword evidence="4" id="KW-0809">Transit peptide</keyword>
<dbReference type="AlphaFoldDB" id="A0A9W5WUK6"/>
<dbReference type="SMART" id="SM00978">
    <property type="entry name" value="Tim44"/>
    <property type="match status" value="1"/>
</dbReference>
<evidence type="ECO:0000256" key="4">
    <source>
        <dbReference type="ARBA" id="ARBA00022946"/>
    </source>
</evidence>
<dbReference type="Gene3D" id="3.10.450.240">
    <property type="match status" value="1"/>
</dbReference>
<keyword evidence="5" id="KW-0496">Mitochondrion</keyword>
<organism evidence="9 10">
    <name type="scientific">Babesia ovis</name>
    <dbReference type="NCBI Taxonomy" id="5869"/>
    <lineage>
        <taxon>Eukaryota</taxon>
        <taxon>Sar</taxon>
        <taxon>Alveolata</taxon>
        <taxon>Apicomplexa</taxon>
        <taxon>Aconoidasida</taxon>
        <taxon>Piroplasmida</taxon>
        <taxon>Babesiidae</taxon>
        <taxon>Babesia</taxon>
    </lineage>
</organism>
<gene>
    <name evidence="9" type="ORF">BaOVIS_014150</name>
</gene>
<evidence type="ECO:0000256" key="2">
    <source>
        <dbReference type="ARBA" id="ARBA00009597"/>
    </source>
</evidence>
<evidence type="ECO:0000256" key="5">
    <source>
        <dbReference type="ARBA" id="ARBA00023128"/>
    </source>
</evidence>
<proteinExistence type="inferred from homology"/>
<evidence type="ECO:0000256" key="1">
    <source>
        <dbReference type="ARBA" id="ARBA00004273"/>
    </source>
</evidence>
<evidence type="ECO:0000256" key="7">
    <source>
        <dbReference type="SAM" id="MobiDB-lite"/>
    </source>
</evidence>
<dbReference type="PANTHER" id="PTHR10721">
    <property type="entry name" value="MITOCHONDRIAL IMPORT INNER MEMBRANE TRANSLOCASE SUBUNIT TIM44"/>
    <property type="match status" value="1"/>
</dbReference>
<dbReference type="Pfam" id="PF04280">
    <property type="entry name" value="Tim44"/>
    <property type="match status" value="1"/>
</dbReference>
<dbReference type="GO" id="GO:0051087">
    <property type="term" value="F:protein-folding chaperone binding"/>
    <property type="evidence" value="ECO:0007669"/>
    <property type="project" value="TreeGrafter"/>
</dbReference>